<reference evidence="3" key="2">
    <citation type="journal article" date="2021" name="PeerJ">
        <title>Extensive microbial diversity within the chicken gut microbiome revealed by metagenomics and culture.</title>
        <authorList>
            <person name="Gilroy R."/>
            <person name="Ravi A."/>
            <person name="Getino M."/>
            <person name="Pursley I."/>
            <person name="Horton D.L."/>
            <person name="Alikhan N.F."/>
            <person name="Baker D."/>
            <person name="Gharbi K."/>
            <person name="Hall N."/>
            <person name="Watson M."/>
            <person name="Adriaenssens E.M."/>
            <person name="Foster-Nyarko E."/>
            <person name="Jarju S."/>
            <person name="Secka A."/>
            <person name="Antonio M."/>
            <person name="Oren A."/>
            <person name="Chaudhuri R.R."/>
            <person name="La Ragione R."/>
            <person name="Hildebrand F."/>
            <person name="Pallen M.J."/>
        </authorList>
    </citation>
    <scope>NUCLEOTIDE SEQUENCE</scope>
    <source>
        <strain evidence="3">6919</strain>
    </source>
</reference>
<name>A0A9D9INR5_9BACT</name>
<reference evidence="3" key="1">
    <citation type="submission" date="2020-10" db="EMBL/GenBank/DDBJ databases">
        <authorList>
            <person name="Gilroy R."/>
        </authorList>
    </citation>
    <scope>NUCLEOTIDE SEQUENCE</scope>
    <source>
        <strain evidence="3">6919</strain>
    </source>
</reference>
<dbReference type="Proteomes" id="UP000823598">
    <property type="component" value="Unassembled WGS sequence"/>
</dbReference>
<dbReference type="InterPro" id="IPR045743">
    <property type="entry name" value="DUF6089"/>
</dbReference>
<dbReference type="SUPFAM" id="SSF56925">
    <property type="entry name" value="OMPA-like"/>
    <property type="match status" value="1"/>
</dbReference>
<dbReference type="EMBL" id="JADIMC010000019">
    <property type="protein sequence ID" value="MBO8475630.1"/>
    <property type="molecule type" value="Genomic_DNA"/>
</dbReference>
<proteinExistence type="predicted"/>
<evidence type="ECO:0000313" key="4">
    <source>
        <dbReference type="Proteomes" id="UP000823598"/>
    </source>
</evidence>
<comment type="caution">
    <text evidence="3">The sequence shown here is derived from an EMBL/GenBank/DDBJ whole genome shotgun (WGS) entry which is preliminary data.</text>
</comment>
<evidence type="ECO:0000259" key="2">
    <source>
        <dbReference type="Pfam" id="PF19573"/>
    </source>
</evidence>
<dbReference type="Pfam" id="PF19573">
    <property type="entry name" value="DUF6089"/>
    <property type="match status" value="1"/>
</dbReference>
<keyword evidence="1" id="KW-0732">Signal</keyword>
<sequence length="228" mass="25487">MKGFVIRYKTRLKVVVLTILIASTATAAAQDYRYEAGVGLGISGYLGDVNQSNVLKNPGFSGEAFFRYLINKRFAVKAGISTAGISGNSADFDNKFPNGEQYSFSARYYDAAVAFEFNFLNFGMNDDYRKLKRITPYLSFGIGGAYSSCKAFALNIPIGFGAKYKISRRWNLGLEMRARMMLGDKIDGLSDLRNMKSSFMKNTDWCPTLMLSVSYEFGEICKICHYVD</sequence>
<dbReference type="InterPro" id="IPR011250">
    <property type="entry name" value="OMP/PagP_B-barrel"/>
</dbReference>
<organism evidence="3 4">
    <name type="scientific">Candidatus Limisoma faecipullorum</name>
    <dbReference type="NCBI Taxonomy" id="2840854"/>
    <lineage>
        <taxon>Bacteria</taxon>
        <taxon>Pseudomonadati</taxon>
        <taxon>Bacteroidota</taxon>
        <taxon>Bacteroidia</taxon>
        <taxon>Bacteroidales</taxon>
        <taxon>Candidatus Limisoma</taxon>
    </lineage>
</organism>
<feature type="signal peptide" evidence="1">
    <location>
        <begin position="1"/>
        <end position="27"/>
    </location>
</feature>
<feature type="chain" id="PRO_5038956935" evidence="1">
    <location>
        <begin position="28"/>
        <end position="228"/>
    </location>
</feature>
<gene>
    <name evidence="3" type="ORF">IAB88_01395</name>
</gene>
<feature type="domain" description="DUF6089" evidence="2">
    <location>
        <begin position="17"/>
        <end position="224"/>
    </location>
</feature>
<protein>
    <submittedName>
        <fullName evidence="3">Outer membrane beta-barrel protein</fullName>
    </submittedName>
</protein>
<evidence type="ECO:0000256" key="1">
    <source>
        <dbReference type="SAM" id="SignalP"/>
    </source>
</evidence>
<dbReference type="Gene3D" id="2.40.160.20">
    <property type="match status" value="1"/>
</dbReference>
<evidence type="ECO:0000313" key="3">
    <source>
        <dbReference type="EMBL" id="MBO8475630.1"/>
    </source>
</evidence>
<dbReference type="AlphaFoldDB" id="A0A9D9INR5"/>
<accession>A0A9D9INR5</accession>